<feature type="compositionally biased region" description="Gly residues" evidence="4">
    <location>
        <begin position="574"/>
        <end position="584"/>
    </location>
</feature>
<name>A0A2P6U3Y5_CHLSO</name>
<feature type="compositionally biased region" description="Basic and acidic residues" evidence="4">
    <location>
        <begin position="63"/>
        <end position="77"/>
    </location>
</feature>
<comment type="caution">
    <text evidence="6">The sequence shown here is derived from an EMBL/GenBank/DDBJ whole genome shotgun (WGS) entry which is preliminary data.</text>
</comment>
<evidence type="ECO:0000256" key="1">
    <source>
        <dbReference type="ARBA" id="ARBA00004123"/>
    </source>
</evidence>
<dbReference type="EMBL" id="LHPG02000001">
    <property type="protein sequence ID" value="PRW61028.1"/>
    <property type="molecule type" value="Genomic_DNA"/>
</dbReference>
<feature type="coiled-coil region" evidence="3">
    <location>
        <begin position="432"/>
        <end position="460"/>
    </location>
</feature>
<feature type="region of interest" description="Disordered" evidence="4">
    <location>
        <begin position="285"/>
        <end position="423"/>
    </location>
</feature>
<comment type="subcellular location">
    <subcellularLocation>
        <location evidence="1">Nucleus</location>
    </subcellularLocation>
</comment>
<dbReference type="OrthoDB" id="508543at2759"/>
<dbReference type="Pfam" id="PF07808">
    <property type="entry name" value="RED_N"/>
    <property type="match status" value="1"/>
</dbReference>
<feature type="compositionally biased region" description="Gly residues" evidence="4">
    <location>
        <begin position="21"/>
        <end position="32"/>
    </location>
</feature>
<dbReference type="GO" id="GO:0005634">
    <property type="term" value="C:nucleus"/>
    <property type="evidence" value="ECO:0007669"/>
    <property type="project" value="UniProtKB-SubCell"/>
</dbReference>
<dbReference type="PANTHER" id="PTHR12765">
    <property type="entry name" value="RED PROTEIN IK FACTOR CYTOKINE IK"/>
    <property type="match status" value="1"/>
</dbReference>
<feature type="region of interest" description="Disordered" evidence="4">
    <location>
        <begin position="478"/>
        <end position="597"/>
    </location>
</feature>
<accession>A0A2P6U3Y5</accession>
<feature type="region of interest" description="Disordered" evidence="4">
    <location>
        <begin position="136"/>
        <end position="169"/>
    </location>
</feature>
<dbReference type="STRING" id="3076.A0A2P6U3Y5"/>
<organism evidence="6 7">
    <name type="scientific">Chlorella sorokiniana</name>
    <name type="common">Freshwater green alga</name>
    <dbReference type="NCBI Taxonomy" id="3076"/>
    <lineage>
        <taxon>Eukaryota</taxon>
        <taxon>Viridiplantae</taxon>
        <taxon>Chlorophyta</taxon>
        <taxon>core chlorophytes</taxon>
        <taxon>Trebouxiophyceae</taxon>
        <taxon>Chlorellales</taxon>
        <taxon>Chlorellaceae</taxon>
        <taxon>Chlorella clade</taxon>
        <taxon>Chlorella</taxon>
    </lineage>
</organism>
<feature type="compositionally biased region" description="Basic and acidic residues" evidence="4">
    <location>
        <begin position="521"/>
        <end position="540"/>
    </location>
</feature>
<protein>
    <submittedName>
        <fullName evidence="6">Suppressor of mec-8 and unc-52-like protein 2</fullName>
    </submittedName>
</protein>
<feature type="compositionally biased region" description="Basic and acidic residues" evidence="4">
    <location>
        <begin position="347"/>
        <end position="356"/>
    </location>
</feature>
<feature type="domain" description="RED-like N-terminal" evidence="5">
    <location>
        <begin position="56"/>
        <end position="269"/>
    </location>
</feature>
<proteinExistence type="predicted"/>
<feature type="compositionally biased region" description="Low complexity" evidence="4">
    <location>
        <begin position="307"/>
        <end position="324"/>
    </location>
</feature>
<gene>
    <name evidence="6" type="ORF">C2E21_0692</name>
</gene>
<feature type="compositionally biased region" description="Basic and acidic residues" evidence="4">
    <location>
        <begin position="376"/>
        <end position="392"/>
    </location>
</feature>
<evidence type="ECO:0000313" key="6">
    <source>
        <dbReference type="EMBL" id="PRW61028.1"/>
    </source>
</evidence>
<keyword evidence="7" id="KW-1185">Reference proteome</keyword>
<evidence type="ECO:0000256" key="4">
    <source>
        <dbReference type="SAM" id="MobiDB-lite"/>
    </source>
</evidence>
<keyword evidence="2" id="KW-0539">Nucleus</keyword>
<evidence type="ECO:0000313" key="7">
    <source>
        <dbReference type="Proteomes" id="UP000239899"/>
    </source>
</evidence>
<dbReference type="InterPro" id="IPR012916">
    <property type="entry name" value="RED_N"/>
</dbReference>
<dbReference type="Proteomes" id="UP000239899">
    <property type="component" value="Unassembled WGS sequence"/>
</dbReference>
<evidence type="ECO:0000256" key="3">
    <source>
        <dbReference type="SAM" id="Coils"/>
    </source>
</evidence>
<reference evidence="6 7" key="1">
    <citation type="journal article" date="2018" name="Plant J.">
        <title>Genome sequences of Chlorella sorokiniana UTEX 1602 and Micractinium conductrix SAG 241.80: implications to maltose excretion by a green alga.</title>
        <authorList>
            <person name="Arriola M.B."/>
            <person name="Velmurugan N."/>
            <person name="Zhang Y."/>
            <person name="Plunkett M.H."/>
            <person name="Hondzo H."/>
            <person name="Barney B.M."/>
        </authorList>
    </citation>
    <scope>NUCLEOTIDE SEQUENCE [LARGE SCALE GENOMIC DNA]</scope>
    <source>
        <strain evidence="7">UTEX 1602</strain>
    </source>
</reference>
<evidence type="ECO:0000256" key="2">
    <source>
        <dbReference type="ARBA" id="ARBA00023242"/>
    </source>
</evidence>
<dbReference type="InterPro" id="IPR039896">
    <property type="entry name" value="Red-like"/>
</dbReference>
<keyword evidence="3" id="KW-0175">Coiled coil</keyword>
<feature type="compositionally biased region" description="Low complexity" evidence="4">
    <location>
        <begin position="407"/>
        <end position="423"/>
    </location>
</feature>
<dbReference type="AlphaFoldDB" id="A0A2P6U3Y5"/>
<evidence type="ECO:0000259" key="5">
    <source>
        <dbReference type="Pfam" id="PF07808"/>
    </source>
</evidence>
<feature type="region of interest" description="Disordered" evidence="4">
    <location>
        <begin position="1"/>
        <end position="83"/>
    </location>
</feature>
<sequence>MAAGGLRNEDFRKLLATPRPGAGGGAGSGGGAEGEKQKKAKKPGRNYRPGGKPGAKEGEEDEGPKYRDRAAERRKGMSTEFEGVPDDLVGLLEGKGDLRNVSYEDSKYLGGDVAHTHLVKGLDFALLHKVRAEQEAAKRSGGAGGESDEEEAPQLAKPVPLPSAPAVQPSTFTTPLGRAVFNFFFDPKQRGGGVPVHELFLPKRTAFVYELEDPDAPDVPTTLRRSKEDCPKVKEMATGGLDHSVLERIAKIMSYMTVAGGGRKKLKRREREALLQQHGIALAGQLKSQAAEGPASRGAAGTNGSSAPASQEGNAAGAAAAAEGGPPPPPPEDDDDIFGDVGTDYEPTIKDKERMQQKAAAAAEAGRRGGYFGGGEDLHADLPPLPKDDDRVPPPPPPPEEGEIMGPDAGPARPPAGYDAAAAYGAYPEPDAAAAEEAVAEAVRQEKAKEKRRAAELLASAGGDDAYAECYPSYYDYGTMMEDSDEEGGAPLQQQALTRRDFASEADWQEYQATGMAPRQLEGRAKVRQQQKDASKEKSKIATQLGKIQKIMEEKGYDHTAAFTKPRRERGEGGEGGGGGGGEGAAPAGGFTKKRRI</sequence>